<proteinExistence type="predicted"/>
<dbReference type="SMART" id="SM00091">
    <property type="entry name" value="PAS"/>
    <property type="match status" value="1"/>
</dbReference>
<gene>
    <name evidence="14" type="ORF">ENG63_03155</name>
</gene>
<dbReference type="Gene3D" id="6.10.340.10">
    <property type="match status" value="1"/>
</dbReference>
<evidence type="ECO:0000256" key="4">
    <source>
        <dbReference type="ARBA" id="ARBA00022553"/>
    </source>
</evidence>
<dbReference type="Gene3D" id="1.10.287.130">
    <property type="match status" value="1"/>
</dbReference>
<evidence type="ECO:0000259" key="11">
    <source>
        <dbReference type="PROSITE" id="PS50109"/>
    </source>
</evidence>
<dbReference type="SMART" id="SM00304">
    <property type="entry name" value="HAMP"/>
    <property type="match status" value="1"/>
</dbReference>
<comment type="caution">
    <text evidence="14">The sequence shown here is derived from an EMBL/GenBank/DDBJ whole genome shotgun (WGS) entry which is preliminary data.</text>
</comment>
<dbReference type="Pfam" id="PF00989">
    <property type="entry name" value="PAS"/>
    <property type="match status" value="1"/>
</dbReference>
<dbReference type="GO" id="GO:0000155">
    <property type="term" value="F:phosphorelay sensor kinase activity"/>
    <property type="evidence" value="ECO:0007669"/>
    <property type="project" value="InterPro"/>
</dbReference>
<dbReference type="InterPro" id="IPR035965">
    <property type="entry name" value="PAS-like_dom_sf"/>
</dbReference>
<dbReference type="Pfam" id="PF00512">
    <property type="entry name" value="HisKA"/>
    <property type="match status" value="1"/>
</dbReference>
<keyword evidence="9" id="KW-0902">Two-component regulatory system</keyword>
<name>A0A7C0U241_DESA2</name>
<sequence length="707" mass="81317">MNIKELKKRKREGILILFLIPLIGFLIYIEGRLFSLDFEVSSSSILFFILVNINIILLLLLVFLVFRNLVKLIAERKRGIIGSKIRTKLVLIFVSFSLLPTIIIFGIAVKFVFSAFNYWFDKRIEQAITKALEVGHFYYQQTTENILDYAKFLEKEILKEGNFDFDTEEIRKKLEEYDLNLFQLYDSEQKSIFILLRNPLQGNFDFKTEIEQMLKENKPLTLIKSLPQGELVYGIIPLFFENRQIGTLVIGKCLPLSLVNKLETVRKSLGDYKQLALVVAPLKISLLTIFSIVTLLLFFIATWVGFHLAKAITTPIQALVAATQKVAQGNLDVRVETKAKDEIGMLVSSFNTMMDDLKAAYLEIERRHKYTETILKNIKTGVISTDASGRITTVNLAAEAILGIKTDEIIGKNFEELTVRFPELGEIIEAIINREKERIEKQIRLKIKDQVLTLLISATLLRDKEGRPLGIVFVFDDITQLEKMQRMAAWREVARRIAHEIKNPLTPIQLSAQRLRRRYAERLGEESIFNECTRMIVKQVEEIKRMVNEFSNFARLPEVTPTLNDLTEVIEEAISVYRTAHPHIVFKFEKINKLPVFLFDREQMKRALLNLLDNAVASIKDRGQIDIITFYDAGLKMVKIEIKDTGEGIPSELKNRLFEPYFSTKKTGTGLGLTIVHTIISDHHGFIRVRDNEPKGTVFVIELPVRR</sequence>
<dbReference type="InterPro" id="IPR036890">
    <property type="entry name" value="HATPase_C_sf"/>
</dbReference>
<dbReference type="GO" id="GO:0005524">
    <property type="term" value="F:ATP binding"/>
    <property type="evidence" value="ECO:0007669"/>
    <property type="project" value="UniProtKB-KW"/>
</dbReference>
<evidence type="ECO:0000256" key="6">
    <source>
        <dbReference type="ARBA" id="ARBA00022741"/>
    </source>
</evidence>
<dbReference type="InterPro" id="IPR013767">
    <property type="entry name" value="PAS_fold"/>
</dbReference>
<dbReference type="EC" id="2.7.13.3" evidence="3"/>
<dbReference type="GO" id="GO:0016020">
    <property type="term" value="C:membrane"/>
    <property type="evidence" value="ECO:0007669"/>
    <property type="project" value="UniProtKB-SubCell"/>
</dbReference>
<dbReference type="InterPro" id="IPR017232">
    <property type="entry name" value="NtrY"/>
</dbReference>
<dbReference type="PROSITE" id="PS50109">
    <property type="entry name" value="HIS_KIN"/>
    <property type="match status" value="1"/>
</dbReference>
<evidence type="ECO:0000256" key="1">
    <source>
        <dbReference type="ARBA" id="ARBA00000085"/>
    </source>
</evidence>
<accession>A0A7C0U241</accession>
<evidence type="ECO:0000256" key="5">
    <source>
        <dbReference type="ARBA" id="ARBA00022679"/>
    </source>
</evidence>
<feature type="domain" description="Histidine kinase" evidence="11">
    <location>
        <begin position="496"/>
        <end position="707"/>
    </location>
</feature>
<dbReference type="PRINTS" id="PR00344">
    <property type="entry name" value="BCTRLSENSOR"/>
</dbReference>
<dbReference type="CDD" id="cd00130">
    <property type="entry name" value="PAS"/>
    <property type="match status" value="1"/>
</dbReference>
<keyword evidence="10" id="KW-0812">Transmembrane</keyword>
<dbReference type="PANTHER" id="PTHR43065:SF42">
    <property type="entry name" value="TWO-COMPONENT SENSOR PPRA"/>
    <property type="match status" value="1"/>
</dbReference>
<dbReference type="EMBL" id="DRBS01000121">
    <property type="protein sequence ID" value="HDD43843.1"/>
    <property type="molecule type" value="Genomic_DNA"/>
</dbReference>
<dbReference type="InterPro" id="IPR036097">
    <property type="entry name" value="HisK_dim/P_sf"/>
</dbReference>
<dbReference type="PROSITE" id="PS50112">
    <property type="entry name" value="PAS"/>
    <property type="match status" value="1"/>
</dbReference>
<dbReference type="AlphaFoldDB" id="A0A7C0U241"/>
<dbReference type="CDD" id="cd00082">
    <property type="entry name" value="HisKA"/>
    <property type="match status" value="1"/>
</dbReference>
<feature type="transmembrane region" description="Helical" evidence="10">
    <location>
        <begin position="45"/>
        <end position="69"/>
    </location>
</feature>
<dbReference type="SMART" id="SM00387">
    <property type="entry name" value="HATPase_c"/>
    <property type="match status" value="1"/>
</dbReference>
<organism evidence="14">
    <name type="scientific">Desulfofervidus auxilii</name>
    <dbReference type="NCBI Taxonomy" id="1621989"/>
    <lineage>
        <taxon>Bacteria</taxon>
        <taxon>Pseudomonadati</taxon>
        <taxon>Thermodesulfobacteriota</taxon>
        <taxon>Candidatus Desulfofervidia</taxon>
        <taxon>Candidatus Desulfofervidales</taxon>
        <taxon>Candidatus Desulfofervidaceae</taxon>
        <taxon>Candidatus Desulfofervidus</taxon>
    </lineage>
</organism>
<dbReference type="InterPro" id="IPR004358">
    <property type="entry name" value="Sig_transdc_His_kin-like_C"/>
</dbReference>
<keyword evidence="4" id="KW-0597">Phosphoprotein</keyword>
<dbReference type="GO" id="GO:0006355">
    <property type="term" value="P:regulation of DNA-templated transcription"/>
    <property type="evidence" value="ECO:0007669"/>
    <property type="project" value="InterPro"/>
</dbReference>
<evidence type="ECO:0000256" key="3">
    <source>
        <dbReference type="ARBA" id="ARBA00012438"/>
    </source>
</evidence>
<evidence type="ECO:0000256" key="8">
    <source>
        <dbReference type="ARBA" id="ARBA00022840"/>
    </source>
</evidence>
<dbReference type="PROSITE" id="PS50885">
    <property type="entry name" value="HAMP"/>
    <property type="match status" value="1"/>
</dbReference>
<evidence type="ECO:0000256" key="2">
    <source>
        <dbReference type="ARBA" id="ARBA00004370"/>
    </source>
</evidence>
<feature type="domain" description="PAS" evidence="12">
    <location>
        <begin position="367"/>
        <end position="450"/>
    </location>
</feature>
<dbReference type="InterPro" id="IPR000014">
    <property type="entry name" value="PAS"/>
</dbReference>
<dbReference type="PANTHER" id="PTHR43065">
    <property type="entry name" value="SENSOR HISTIDINE KINASE"/>
    <property type="match status" value="1"/>
</dbReference>
<dbReference type="Pfam" id="PF00672">
    <property type="entry name" value="HAMP"/>
    <property type="match status" value="1"/>
</dbReference>
<protein>
    <recommendedName>
        <fullName evidence="3">histidine kinase</fullName>
        <ecNumber evidence="3">2.7.13.3</ecNumber>
    </recommendedName>
</protein>
<dbReference type="SUPFAM" id="SSF55874">
    <property type="entry name" value="ATPase domain of HSP90 chaperone/DNA topoisomerase II/histidine kinase"/>
    <property type="match status" value="1"/>
</dbReference>
<dbReference type="SUPFAM" id="SSF55785">
    <property type="entry name" value="PYP-like sensor domain (PAS domain)"/>
    <property type="match status" value="1"/>
</dbReference>
<dbReference type="InterPro" id="IPR003660">
    <property type="entry name" value="HAMP_dom"/>
</dbReference>
<dbReference type="SUPFAM" id="SSF158472">
    <property type="entry name" value="HAMP domain-like"/>
    <property type="match status" value="1"/>
</dbReference>
<keyword evidence="10" id="KW-1133">Transmembrane helix</keyword>
<dbReference type="Gene3D" id="3.30.450.20">
    <property type="entry name" value="PAS domain"/>
    <property type="match status" value="1"/>
</dbReference>
<dbReference type="InterPro" id="IPR001610">
    <property type="entry name" value="PAC"/>
</dbReference>
<keyword evidence="10" id="KW-0472">Membrane</keyword>
<keyword evidence="6" id="KW-0547">Nucleotide-binding</keyword>
<dbReference type="SUPFAM" id="SSF47384">
    <property type="entry name" value="Homodimeric domain of signal transducing histidine kinase"/>
    <property type="match status" value="1"/>
</dbReference>
<feature type="transmembrane region" description="Helical" evidence="10">
    <location>
        <begin position="12"/>
        <end position="29"/>
    </location>
</feature>
<reference evidence="14" key="1">
    <citation type="journal article" date="2020" name="mSystems">
        <title>Genome- and Community-Level Interaction Insights into Carbon Utilization and Element Cycling Functions of Hydrothermarchaeota in Hydrothermal Sediment.</title>
        <authorList>
            <person name="Zhou Z."/>
            <person name="Liu Y."/>
            <person name="Xu W."/>
            <person name="Pan J."/>
            <person name="Luo Z.H."/>
            <person name="Li M."/>
        </authorList>
    </citation>
    <scope>NUCLEOTIDE SEQUENCE [LARGE SCALE GENOMIC DNA]</scope>
    <source>
        <strain evidence="14">HyVt-233</strain>
    </source>
</reference>
<evidence type="ECO:0000313" key="14">
    <source>
        <dbReference type="EMBL" id="HDD43843.1"/>
    </source>
</evidence>
<keyword evidence="5" id="KW-0808">Transferase</keyword>
<dbReference type="InterPro" id="IPR003661">
    <property type="entry name" value="HisK_dim/P_dom"/>
</dbReference>
<dbReference type="InterPro" id="IPR005467">
    <property type="entry name" value="His_kinase_dom"/>
</dbReference>
<dbReference type="Gene3D" id="3.30.565.10">
    <property type="entry name" value="Histidine kinase-like ATPase, C-terminal domain"/>
    <property type="match status" value="1"/>
</dbReference>
<dbReference type="CDD" id="cd06225">
    <property type="entry name" value="HAMP"/>
    <property type="match status" value="1"/>
</dbReference>
<dbReference type="InterPro" id="IPR003594">
    <property type="entry name" value="HATPase_dom"/>
</dbReference>
<dbReference type="NCBIfam" id="TIGR00229">
    <property type="entry name" value="sensory_box"/>
    <property type="match status" value="1"/>
</dbReference>
<feature type="domain" description="HAMP" evidence="13">
    <location>
        <begin position="310"/>
        <end position="362"/>
    </location>
</feature>
<evidence type="ECO:0000256" key="10">
    <source>
        <dbReference type="SAM" id="Phobius"/>
    </source>
</evidence>
<dbReference type="SMART" id="SM00086">
    <property type="entry name" value="PAC"/>
    <property type="match status" value="1"/>
</dbReference>
<feature type="transmembrane region" description="Helical" evidence="10">
    <location>
        <begin position="89"/>
        <end position="113"/>
    </location>
</feature>
<evidence type="ECO:0000259" key="12">
    <source>
        <dbReference type="PROSITE" id="PS50112"/>
    </source>
</evidence>
<keyword evidence="8" id="KW-0067">ATP-binding</keyword>
<comment type="catalytic activity">
    <reaction evidence="1">
        <text>ATP + protein L-histidine = ADP + protein N-phospho-L-histidine.</text>
        <dbReference type="EC" id="2.7.13.3"/>
    </reaction>
</comment>
<comment type="subcellular location">
    <subcellularLocation>
        <location evidence="2">Membrane</location>
    </subcellularLocation>
</comment>
<dbReference type="SMART" id="SM00388">
    <property type="entry name" value="HisKA"/>
    <property type="match status" value="1"/>
</dbReference>
<dbReference type="PIRSF" id="PIRSF037532">
    <property type="entry name" value="STHK_NtrY"/>
    <property type="match status" value="1"/>
</dbReference>
<dbReference type="Proteomes" id="UP000886289">
    <property type="component" value="Unassembled WGS sequence"/>
</dbReference>
<dbReference type="Pfam" id="PF02518">
    <property type="entry name" value="HATPase_c"/>
    <property type="match status" value="1"/>
</dbReference>
<evidence type="ECO:0000259" key="13">
    <source>
        <dbReference type="PROSITE" id="PS50885"/>
    </source>
</evidence>
<keyword evidence="7" id="KW-0418">Kinase</keyword>
<feature type="transmembrane region" description="Helical" evidence="10">
    <location>
        <begin position="284"/>
        <end position="306"/>
    </location>
</feature>
<evidence type="ECO:0000256" key="9">
    <source>
        <dbReference type="ARBA" id="ARBA00023012"/>
    </source>
</evidence>
<evidence type="ECO:0000256" key="7">
    <source>
        <dbReference type="ARBA" id="ARBA00022777"/>
    </source>
</evidence>